<evidence type="ECO:0000313" key="2">
    <source>
        <dbReference type="Proteomes" id="UP000036790"/>
    </source>
</evidence>
<gene>
    <name evidence="1" type="ORF">ADT25_10645</name>
</gene>
<dbReference type="AlphaFoldDB" id="A0AAP1EYP2"/>
<reference evidence="1 2" key="1">
    <citation type="submission" date="2015-07" db="EMBL/GenBank/DDBJ databases">
        <authorList>
            <consortium name="Consortium for Microbial Forensics and Genomics (microFORGE)"/>
            <person name="Knight B.M."/>
            <person name="Roberts D.P."/>
            <person name="Lin D."/>
            <person name="Hari K."/>
            <person name="Fletcher J."/>
            <person name="Melcher U."/>
            <person name="Blagden T."/>
            <person name="Winegar R.A."/>
        </authorList>
    </citation>
    <scope>NUCLEOTIDE SEQUENCE [LARGE SCALE GENOMIC DNA]</scope>
    <source>
        <strain evidence="1 2">X11-5A</strain>
    </source>
</reference>
<dbReference type="EMBL" id="LHUJ01000188">
    <property type="protein sequence ID" value="KOR44562.1"/>
    <property type="molecule type" value="Genomic_DNA"/>
</dbReference>
<reference evidence="1 2" key="2">
    <citation type="submission" date="2015-09" db="EMBL/GenBank/DDBJ databases">
        <title>Draft genome sequence of Xanthomonas oryzae pv. USA str. X11-5A.</title>
        <authorList>
            <person name="Knight B.M."/>
            <person name="Roberts D.P."/>
            <person name="Lin D."/>
            <person name="Hari K."/>
            <person name="Fletcher J."/>
            <person name="Melcher U."/>
            <person name="Blagden T."/>
            <person name="Winegar R.A."/>
        </authorList>
    </citation>
    <scope>NUCLEOTIDE SEQUENCE [LARGE SCALE GENOMIC DNA]</scope>
    <source>
        <strain evidence="1 2">X11-5A</strain>
    </source>
</reference>
<accession>A0AAP1EYP2</accession>
<dbReference type="Proteomes" id="UP000036790">
    <property type="component" value="Unassembled WGS sequence"/>
</dbReference>
<proteinExistence type="predicted"/>
<dbReference type="PANTHER" id="PTHR33803:SF3">
    <property type="entry name" value="BLL1974 PROTEIN"/>
    <property type="match status" value="1"/>
</dbReference>
<name>A0AAP1EYP2_9XANT</name>
<evidence type="ECO:0000313" key="1">
    <source>
        <dbReference type="EMBL" id="KOR44562.1"/>
    </source>
</evidence>
<sequence>MHRKRHGIALRQTYARQGPALSRKAGRYAHARQFKRMRQVLRRQR</sequence>
<dbReference type="PANTHER" id="PTHR33803">
    <property type="entry name" value="IS1478 TRANSPOSASE"/>
    <property type="match status" value="1"/>
</dbReference>
<organism evidence="1 2">
    <name type="scientific">Xanthomonas oryzae</name>
    <dbReference type="NCBI Taxonomy" id="347"/>
    <lineage>
        <taxon>Bacteria</taxon>
        <taxon>Pseudomonadati</taxon>
        <taxon>Pseudomonadota</taxon>
        <taxon>Gammaproteobacteria</taxon>
        <taxon>Lysobacterales</taxon>
        <taxon>Lysobacteraceae</taxon>
        <taxon>Xanthomonas</taxon>
    </lineage>
</organism>
<comment type="caution">
    <text evidence="1">The sequence shown here is derived from an EMBL/GenBank/DDBJ whole genome shotgun (WGS) entry which is preliminary data.</text>
</comment>
<protein>
    <submittedName>
        <fullName evidence="1">Transposase</fullName>
    </submittedName>
</protein>
<feature type="non-terminal residue" evidence="1">
    <location>
        <position position="45"/>
    </location>
</feature>